<evidence type="ECO:0000256" key="4">
    <source>
        <dbReference type="ARBA" id="ARBA00023015"/>
    </source>
</evidence>
<feature type="compositionally biased region" description="Basic and acidic residues" evidence="9">
    <location>
        <begin position="328"/>
        <end position="349"/>
    </location>
</feature>
<feature type="compositionally biased region" description="Basic and acidic residues" evidence="9">
    <location>
        <begin position="1448"/>
        <end position="1465"/>
    </location>
</feature>
<evidence type="ECO:0000256" key="2">
    <source>
        <dbReference type="ARBA" id="ARBA00010937"/>
    </source>
</evidence>
<feature type="region of interest" description="Disordered" evidence="9">
    <location>
        <begin position="268"/>
        <end position="350"/>
    </location>
</feature>
<feature type="domain" description="Bromo" evidence="10">
    <location>
        <begin position="1828"/>
        <end position="1900"/>
    </location>
</feature>
<organism evidence="11 12">
    <name type="scientific">Coemansia spiralis</name>
    <dbReference type="NCBI Taxonomy" id="417178"/>
    <lineage>
        <taxon>Eukaryota</taxon>
        <taxon>Fungi</taxon>
        <taxon>Fungi incertae sedis</taxon>
        <taxon>Zoopagomycota</taxon>
        <taxon>Kickxellomycotina</taxon>
        <taxon>Kickxellomycetes</taxon>
        <taxon>Kickxellales</taxon>
        <taxon>Kickxellaceae</taxon>
        <taxon>Coemansia</taxon>
    </lineage>
</organism>
<dbReference type="CDD" id="cd09839">
    <property type="entry name" value="M1_like_TAF2"/>
    <property type="match status" value="1"/>
</dbReference>
<dbReference type="PRINTS" id="PR00503">
    <property type="entry name" value="BROMODOMAIN"/>
</dbReference>
<dbReference type="Pfam" id="PF25577">
    <property type="entry name" value="TPR_TAF2_C"/>
    <property type="match status" value="1"/>
</dbReference>
<feature type="compositionally biased region" description="Polar residues" evidence="9">
    <location>
        <begin position="1662"/>
        <end position="1679"/>
    </location>
</feature>
<dbReference type="GO" id="GO:0000976">
    <property type="term" value="F:transcription cis-regulatory region binding"/>
    <property type="evidence" value="ECO:0007669"/>
    <property type="project" value="TreeGrafter"/>
</dbReference>
<dbReference type="PANTHER" id="PTHR15137:SF9">
    <property type="entry name" value="TRANSCRIPTION INITIATION FACTOR TFIID SUBUNIT 2"/>
    <property type="match status" value="1"/>
</dbReference>
<dbReference type="GO" id="GO:0006367">
    <property type="term" value="P:transcription initiation at RNA polymerase II promoter"/>
    <property type="evidence" value="ECO:0007669"/>
    <property type="project" value="TreeGrafter"/>
</dbReference>
<dbReference type="InterPro" id="IPR027268">
    <property type="entry name" value="Peptidase_M4/M1_CTD_sf"/>
</dbReference>
<evidence type="ECO:0000313" key="12">
    <source>
        <dbReference type="Proteomes" id="UP001151518"/>
    </source>
</evidence>
<evidence type="ECO:0000256" key="5">
    <source>
        <dbReference type="ARBA" id="ARBA00023117"/>
    </source>
</evidence>
<evidence type="ECO:0000256" key="1">
    <source>
        <dbReference type="ARBA" id="ARBA00004123"/>
    </source>
</evidence>
<dbReference type="EMBL" id="JANBTW010000023">
    <property type="protein sequence ID" value="KAJ2678186.1"/>
    <property type="molecule type" value="Genomic_DNA"/>
</dbReference>
<keyword evidence="5 8" id="KW-0103">Bromodomain</keyword>
<dbReference type="SUPFAM" id="SSF55486">
    <property type="entry name" value="Metalloproteases ('zincins'), catalytic domain"/>
    <property type="match status" value="1"/>
</dbReference>
<evidence type="ECO:0000256" key="6">
    <source>
        <dbReference type="ARBA" id="ARBA00023163"/>
    </source>
</evidence>
<dbReference type="Gene3D" id="2.60.40.1730">
    <property type="entry name" value="tricorn interacting facor f3 domain"/>
    <property type="match status" value="1"/>
</dbReference>
<comment type="subcellular location">
    <subcellularLocation>
        <location evidence="1">Nucleus</location>
    </subcellularLocation>
</comment>
<dbReference type="OrthoDB" id="21449at2759"/>
<feature type="compositionally biased region" description="Polar residues" evidence="9">
    <location>
        <begin position="1294"/>
        <end position="1310"/>
    </location>
</feature>
<proteinExistence type="inferred from homology"/>
<name>A0A9W8G8E9_9FUNG</name>
<dbReference type="PROSITE" id="PS00633">
    <property type="entry name" value="BROMODOMAIN_1"/>
    <property type="match status" value="1"/>
</dbReference>
<feature type="compositionally biased region" description="Basic residues" evidence="9">
    <location>
        <begin position="1686"/>
        <end position="1695"/>
    </location>
</feature>
<reference evidence="11" key="1">
    <citation type="submission" date="2022-07" db="EMBL/GenBank/DDBJ databases">
        <title>Phylogenomic reconstructions and comparative analyses of Kickxellomycotina fungi.</title>
        <authorList>
            <person name="Reynolds N.K."/>
            <person name="Stajich J.E."/>
            <person name="Barry K."/>
            <person name="Grigoriev I.V."/>
            <person name="Crous P."/>
            <person name="Smith M.E."/>
        </authorList>
    </citation>
    <scope>NUCLEOTIDE SEQUENCE</scope>
    <source>
        <strain evidence="11">NRRL 3115</strain>
    </source>
</reference>
<comment type="similarity">
    <text evidence="2">Belongs to the TAF2 family.</text>
</comment>
<dbReference type="InterPro" id="IPR036427">
    <property type="entry name" value="Bromodomain-like_sf"/>
</dbReference>
<feature type="domain" description="Bromo" evidence="10">
    <location>
        <begin position="1954"/>
        <end position="2026"/>
    </location>
</feature>
<feature type="compositionally biased region" description="Polar residues" evidence="9">
    <location>
        <begin position="1470"/>
        <end position="1485"/>
    </location>
</feature>
<feature type="region of interest" description="Disordered" evidence="9">
    <location>
        <begin position="1192"/>
        <end position="1226"/>
    </location>
</feature>
<dbReference type="GO" id="GO:0016251">
    <property type="term" value="F:RNA polymerase II general transcription initiation factor activity"/>
    <property type="evidence" value="ECO:0007669"/>
    <property type="project" value="TreeGrafter"/>
</dbReference>
<dbReference type="InterPro" id="IPR037813">
    <property type="entry name" value="TAF2"/>
</dbReference>
<dbReference type="InterPro" id="IPR057991">
    <property type="entry name" value="TPR_TAF2_C"/>
</dbReference>
<accession>A0A9W8G8E9</accession>
<evidence type="ECO:0000256" key="7">
    <source>
        <dbReference type="ARBA" id="ARBA00023242"/>
    </source>
</evidence>
<feature type="compositionally biased region" description="Low complexity" evidence="9">
    <location>
        <begin position="1649"/>
        <end position="1658"/>
    </location>
</feature>
<dbReference type="Pfam" id="PF25316">
    <property type="entry name" value="TAF2_3rd"/>
    <property type="match status" value="1"/>
</dbReference>
<dbReference type="PANTHER" id="PTHR15137">
    <property type="entry name" value="TRANSCRIPTION INITIATION FACTOR TFIID"/>
    <property type="match status" value="1"/>
</dbReference>
<dbReference type="GO" id="GO:0003682">
    <property type="term" value="F:chromatin binding"/>
    <property type="evidence" value="ECO:0007669"/>
    <property type="project" value="TreeGrafter"/>
</dbReference>
<dbReference type="Proteomes" id="UP001151518">
    <property type="component" value="Unassembled WGS sequence"/>
</dbReference>
<keyword evidence="7" id="KW-0539">Nucleus</keyword>
<feature type="compositionally biased region" description="Polar residues" evidence="9">
    <location>
        <begin position="1320"/>
        <end position="1330"/>
    </location>
</feature>
<keyword evidence="4" id="KW-0805">Transcription regulation</keyword>
<evidence type="ECO:0000256" key="8">
    <source>
        <dbReference type="PROSITE-ProRule" id="PRU00035"/>
    </source>
</evidence>
<protein>
    <recommendedName>
        <fullName evidence="3">Transcription initiation factor TFIID subunit 2</fullName>
    </recommendedName>
</protein>
<dbReference type="Gene3D" id="1.10.390.10">
    <property type="entry name" value="Neutral Protease Domain 2"/>
    <property type="match status" value="1"/>
</dbReference>
<feature type="domain" description="Bromo" evidence="10">
    <location>
        <begin position="1533"/>
        <end position="1606"/>
    </location>
</feature>
<feature type="compositionally biased region" description="Polar residues" evidence="9">
    <location>
        <begin position="268"/>
        <end position="286"/>
    </location>
</feature>
<evidence type="ECO:0000259" key="10">
    <source>
        <dbReference type="PROSITE" id="PS50014"/>
    </source>
</evidence>
<dbReference type="SMART" id="SM00297">
    <property type="entry name" value="BROMO"/>
    <property type="match status" value="3"/>
</dbReference>
<comment type="caution">
    <text evidence="11">The sequence shown here is derived from an EMBL/GenBank/DDBJ whole genome shotgun (WGS) entry which is preliminary data.</text>
</comment>
<evidence type="ECO:0000256" key="3">
    <source>
        <dbReference type="ARBA" id="ARBA00017363"/>
    </source>
</evidence>
<dbReference type="SUPFAM" id="SSF63737">
    <property type="entry name" value="Leukotriene A4 hydrolase N-terminal domain"/>
    <property type="match status" value="1"/>
</dbReference>
<evidence type="ECO:0000256" key="9">
    <source>
        <dbReference type="SAM" id="MobiDB-lite"/>
    </source>
</evidence>
<dbReference type="SUPFAM" id="SSF47370">
    <property type="entry name" value="Bromodomain"/>
    <property type="match status" value="3"/>
</dbReference>
<feature type="compositionally biased region" description="Polar residues" evidence="9">
    <location>
        <begin position="1210"/>
        <end position="1221"/>
    </location>
</feature>
<feature type="region of interest" description="Disordered" evidence="9">
    <location>
        <begin position="1645"/>
        <end position="1733"/>
    </location>
</feature>
<dbReference type="PROSITE" id="PS50014">
    <property type="entry name" value="BROMODOMAIN_2"/>
    <property type="match status" value="3"/>
</dbReference>
<dbReference type="GO" id="GO:0006325">
    <property type="term" value="P:chromatin organization"/>
    <property type="evidence" value="ECO:0007669"/>
    <property type="project" value="UniProtKB-ARBA"/>
</dbReference>
<feature type="region of interest" description="Disordered" evidence="9">
    <location>
        <begin position="1268"/>
        <end position="1330"/>
    </location>
</feature>
<keyword evidence="6" id="KW-0804">Transcription</keyword>
<feature type="compositionally biased region" description="Low complexity" evidence="9">
    <location>
        <begin position="1368"/>
        <end position="1385"/>
    </location>
</feature>
<sequence length="2052" mass="227796">MRHSVLIMMERLNVSHQLVLLDFNFERRVIKGVTELSIEPKAHDLTIIQLHCERPGKDVEFVRSVSIDGYKCDFKHAAPNTRQKLLKTSLRIQSDNTGDGELAINIPEQVQITPIDNNIQNSIEPEPSPTYKALKLRIEFYIVNPTAGIVFGMSDTDDRLTTVHTETKLYPSSTRSWLPCLDSIHQRSTWDLFFSVPACAGSLDDPQSLLPLTVVSSGELSSLVIHPQDPLKRIYRYIMSTATPACTLGFAIGPFTSACTLDGSLLSNGESSDSQTEQNVTASQTEAVGRNDGTKGSAGANENSGEKDKQNNQRAEDRNTISDDEDKDKDKDGDDTQKVPSLNEDKTVEDASIENLASRANHNANLRKATVDAIGGVFAFTYPGLQAELMNTCEFIPEALAFHSQEFGSYPYATYKVVFMDGLREPIISCASLTIVSTDFLHPRFIIEQVYETRRCLGLAIAQQWFGTYIVPETWSDYWLVVGLAGYIASLFVKHNLGNNEHRYRLKRDMTRLCHADVNQRPISYPEQPPVVRQDEVEFVQLKAPIILYMIDRRMMKGGMSLGLHRIVPKILVAAMSGDLGISNAVGTTWFLKMCRKVSGVDLQVFSDQWIFGTGCPVFHFSYAFNRKKLAVEIMMHQESTNSKATAPWAKPQLFDGQMTARIREADGTPYEHVLDIHESWKKFEVQFNTKYKRIRRSTKRFHMRQMAAAAEELNVNAEVLGIEDDDETYSNIALFGAENEQEKRDWRVVEWGEDDEESLASATFEWIRMDSDMEWACIIHFEQPDFMWAAQLQKDRDVAAQLEAVDALQHLPSSAASTTLMRTVMDGRVFYRIRVDAALALEKFAKESLDWIGLHHLIKIYKNRYCLPPPPSLRGTSGDNQGDSEDISVARLPRPNNFANIGEYFTQKAILAALSNIRDKNNEAPLAARRVMMGALKYNDNSENVYSDCNFLSNLIRALTNSIINSKRFSRMYSIGAAPRGDDAVLNEIERLRKLDMMVPSYHNIVTRGCMEVLLRLSLVQQQENLFNTALFFSMATPDAYVAVREVAVGGLILHWGPSDPIFSKFFVALATDTDSPRLATTTSRYLMELMMIRAMAYGQQHNSLLFMEERGKEVVEYIDTDARLVGGMESFIDSIDDSSELRTIFSSAMYDSTLTHSSQLLLGAFNVLIYQIVDCSLPPREPKARKKLKIKLGGKRKGVAGSKGVGTGPQSATRSNASSDSEDMPLALSMPANVPQYPAVAGNHRISEDPFSADLVPGEFDDFSDMPLASSIGEHGTPATGRRKWKRRHSQQESYASHGGDNQSSSYSLPPIAGTRPPQINASDSQANVSAYPALQGQQEAPAPGNIQQPQVKVKLKLKFAKTSSPAQPETPLPQQQQSSSVAAHHHHFSPTMSPPLIHSTVPRVSSPLAAHSDSPSRRSHGRGTPSAWSPAYNPPEIDTSTEFGVPRERQRADSYPVLKDEYPLDNIGQNNEGADSQNQMASVNVGGSLEKTGKIKRAKTEKTAKATQPNSSGLSSATQKLLTRILRKISKHHSAFPFSRPVDVVLDGCPTYYDIIKHPMDLGTIKTKLESPGRYSNTDEFETDIRLMLSNCYAFNPAGTPVYMMGKEVENIFEKEWAKAALSAAGASLPGVVAEINNGPGPRDVSSAAKSLAAAVPESNEQNVSSTIKNDNTEANPSGAKAASKRSNKRKSAGSLLTEENSNLQPAPVAVSQKRSRKDNSEAASFNNMPEDVHIEGEAFVVPAKNSKAASVKLKVSKTLSTQNQPQSVSSEPIGVNNLDDPDAIMEYLDKTDGLHASEAKSKPATKQRIVDFKAMCNRVLLRLQAQASALEFMAPVDPEKQGVPTYPLIVKNPMDLGTVRKKLDRNVYKSAEEFCHDVCLVLSNCFLFNKPGTYVHTQGETLNRIFKSVWKQHTGVDDPEDVMELQQPYEEIPMGDKEVERARSVINKLKRDDSAWPFLKPVDPVALGVPTYFDIVKNPMDLSTVQKKLGKKAYKWVADFAADIQLIVDDCFLFNLPDTPVYDCGKAFKNAASKLLEPDSWNQWLAPS</sequence>
<dbReference type="Gene3D" id="1.20.920.10">
    <property type="entry name" value="Bromodomain-like"/>
    <property type="match status" value="3"/>
</dbReference>
<feature type="compositionally biased region" description="Basic and acidic residues" evidence="9">
    <location>
        <begin position="304"/>
        <end position="321"/>
    </location>
</feature>
<dbReference type="InterPro" id="IPR001487">
    <property type="entry name" value="Bromodomain"/>
</dbReference>
<dbReference type="InterPro" id="IPR042097">
    <property type="entry name" value="Aminopeptidase_N-like_N_sf"/>
</dbReference>
<gene>
    <name evidence="11" type="ORF">GGI25_002537</name>
</gene>
<dbReference type="Pfam" id="PF00439">
    <property type="entry name" value="Bromodomain"/>
    <property type="match status" value="3"/>
</dbReference>
<feature type="region of interest" description="Disordered" evidence="9">
    <location>
        <begin position="1363"/>
        <end position="1518"/>
    </location>
</feature>
<dbReference type="InterPro" id="IPR018359">
    <property type="entry name" value="Bromodomain_CS"/>
</dbReference>
<dbReference type="GO" id="GO:0005669">
    <property type="term" value="C:transcription factor TFIID complex"/>
    <property type="evidence" value="ECO:0007669"/>
    <property type="project" value="InterPro"/>
</dbReference>
<dbReference type="InterPro" id="IPR057345">
    <property type="entry name" value="Ig-like_TAF2"/>
</dbReference>
<evidence type="ECO:0000313" key="11">
    <source>
        <dbReference type="EMBL" id="KAJ2678186.1"/>
    </source>
</evidence>